<dbReference type="STRING" id="946122.A0A0C2XA26"/>
<dbReference type="CDD" id="cd18870">
    <property type="entry name" value="NUDIX_AcylCoAdiphos_Nudt19"/>
    <property type="match status" value="1"/>
</dbReference>
<organism evidence="8 9">
    <name type="scientific">Amanita muscaria (strain Koide BX008)</name>
    <dbReference type="NCBI Taxonomy" id="946122"/>
    <lineage>
        <taxon>Eukaryota</taxon>
        <taxon>Fungi</taxon>
        <taxon>Dikarya</taxon>
        <taxon>Basidiomycota</taxon>
        <taxon>Agaricomycotina</taxon>
        <taxon>Agaricomycetes</taxon>
        <taxon>Agaricomycetidae</taxon>
        <taxon>Agaricales</taxon>
        <taxon>Pluteineae</taxon>
        <taxon>Amanitaceae</taxon>
        <taxon>Amanita</taxon>
    </lineage>
</organism>
<proteinExistence type="predicted"/>
<evidence type="ECO:0000256" key="5">
    <source>
        <dbReference type="ARBA" id="ARBA00022842"/>
    </source>
</evidence>
<reference evidence="8 9" key="1">
    <citation type="submission" date="2014-04" db="EMBL/GenBank/DDBJ databases">
        <title>Evolutionary Origins and Diversification of the Mycorrhizal Mutualists.</title>
        <authorList>
            <consortium name="DOE Joint Genome Institute"/>
            <consortium name="Mycorrhizal Genomics Consortium"/>
            <person name="Kohler A."/>
            <person name="Kuo A."/>
            <person name="Nagy L.G."/>
            <person name="Floudas D."/>
            <person name="Copeland A."/>
            <person name="Barry K.W."/>
            <person name="Cichocki N."/>
            <person name="Veneault-Fourrey C."/>
            <person name="LaButti K."/>
            <person name="Lindquist E.A."/>
            <person name="Lipzen A."/>
            <person name="Lundell T."/>
            <person name="Morin E."/>
            <person name="Murat C."/>
            <person name="Riley R."/>
            <person name="Ohm R."/>
            <person name="Sun H."/>
            <person name="Tunlid A."/>
            <person name="Henrissat B."/>
            <person name="Grigoriev I.V."/>
            <person name="Hibbett D.S."/>
            <person name="Martin F."/>
        </authorList>
    </citation>
    <scope>NUCLEOTIDE SEQUENCE [LARGE SCALE GENOMIC DNA]</scope>
    <source>
        <strain evidence="8 9">Koide BX008</strain>
    </source>
</reference>
<dbReference type="Gene3D" id="3.90.79.10">
    <property type="entry name" value="Nucleoside Triphosphate Pyrophosphohydrolase"/>
    <property type="match status" value="1"/>
</dbReference>
<dbReference type="SUPFAM" id="SSF55811">
    <property type="entry name" value="Nudix"/>
    <property type="match status" value="1"/>
</dbReference>
<dbReference type="InParanoid" id="A0A0C2XA26"/>
<dbReference type="GO" id="GO:0046872">
    <property type="term" value="F:metal ion binding"/>
    <property type="evidence" value="ECO:0007669"/>
    <property type="project" value="UniProtKB-KW"/>
</dbReference>
<keyword evidence="5" id="KW-0460">Magnesium</keyword>
<dbReference type="PANTHER" id="PTHR12318">
    <property type="entry name" value="TESTOSTERONE-REGULATED PROTEIN RP2"/>
    <property type="match status" value="1"/>
</dbReference>
<accession>A0A0C2XA26</accession>
<dbReference type="InterPro" id="IPR000086">
    <property type="entry name" value="NUDIX_hydrolase_dom"/>
</dbReference>
<comment type="cofactor">
    <cofactor evidence="1">
        <name>Mn(2+)</name>
        <dbReference type="ChEBI" id="CHEBI:29035"/>
    </cofactor>
</comment>
<dbReference type="HOGENOM" id="CLU_018689_0_0_1"/>
<sequence length="293" mass="32724">MPEYVSPRPSASLVVVNERNEVLMVQRNPAARSFGGAHVFPGGNFDLHNDTTLQMTAVRETFEETGILLASPPLVESKLSESDRDKARGDIHSGKLRFQNFLDKRRLGLDLYMLLPFTNWTTPETAPRRFRTQFFIVFLSAFSPSQFSSGSKEDQIPKQDGGLEVISARFLHPKDALSEFRRKMITLMPPQFYILSTLSEILSGNVNTEEQRNQITKLSSGAFGSLSICPKSLSVNGGDGRTILTYEGDETRGGPPGRLHRALVKFDSNRITSEIELQRNFNIFKDLGPAAKL</sequence>
<dbReference type="EMBL" id="KN818241">
    <property type="protein sequence ID" value="KIL65633.1"/>
    <property type="molecule type" value="Genomic_DNA"/>
</dbReference>
<keyword evidence="6" id="KW-0464">Manganese</keyword>
<evidence type="ECO:0000256" key="3">
    <source>
        <dbReference type="ARBA" id="ARBA00022723"/>
    </source>
</evidence>
<evidence type="ECO:0000256" key="1">
    <source>
        <dbReference type="ARBA" id="ARBA00001936"/>
    </source>
</evidence>
<keyword evidence="4" id="KW-0378">Hydrolase</keyword>
<dbReference type="PANTHER" id="PTHR12318:SF0">
    <property type="entry name" value="ACYL-COENZYME A DIPHOSPHATASE NUDT19"/>
    <property type="match status" value="1"/>
</dbReference>
<evidence type="ECO:0000259" key="7">
    <source>
        <dbReference type="PROSITE" id="PS51462"/>
    </source>
</evidence>
<evidence type="ECO:0000256" key="2">
    <source>
        <dbReference type="ARBA" id="ARBA00001946"/>
    </source>
</evidence>
<dbReference type="InterPro" id="IPR015797">
    <property type="entry name" value="NUDIX_hydrolase-like_dom_sf"/>
</dbReference>
<keyword evidence="9" id="KW-1185">Reference proteome</keyword>
<evidence type="ECO:0000256" key="4">
    <source>
        <dbReference type="ARBA" id="ARBA00022801"/>
    </source>
</evidence>
<dbReference type="Pfam" id="PF00293">
    <property type="entry name" value="NUDIX"/>
    <property type="match status" value="1"/>
</dbReference>
<evidence type="ECO:0000256" key="6">
    <source>
        <dbReference type="ARBA" id="ARBA00023211"/>
    </source>
</evidence>
<dbReference type="GO" id="GO:0016818">
    <property type="term" value="F:hydrolase activity, acting on acid anhydrides, in phosphorus-containing anhydrides"/>
    <property type="evidence" value="ECO:0007669"/>
    <property type="project" value="InterPro"/>
</dbReference>
<dbReference type="AlphaFoldDB" id="A0A0C2XA26"/>
<gene>
    <name evidence="8" type="ORF">M378DRAFT_76806</name>
</gene>
<dbReference type="GO" id="GO:0005739">
    <property type="term" value="C:mitochondrion"/>
    <property type="evidence" value="ECO:0007669"/>
    <property type="project" value="TreeGrafter"/>
</dbReference>
<comment type="cofactor">
    <cofactor evidence="2">
        <name>Mg(2+)</name>
        <dbReference type="ChEBI" id="CHEBI:18420"/>
    </cofactor>
</comment>
<evidence type="ECO:0000313" key="9">
    <source>
        <dbReference type="Proteomes" id="UP000054549"/>
    </source>
</evidence>
<dbReference type="Proteomes" id="UP000054549">
    <property type="component" value="Unassembled WGS sequence"/>
</dbReference>
<dbReference type="PROSITE" id="PS51462">
    <property type="entry name" value="NUDIX"/>
    <property type="match status" value="1"/>
</dbReference>
<dbReference type="InterPro" id="IPR039121">
    <property type="entry name" value="NUDT19"/>
</dbReference>
<keyword evidence="3" id="KW-0479">Metal-binding</keyword>
<name>A0A0C2XA26_AMAMK</name>
<protein>
    <recommendedName>
        <fullName evidence="7">Nudix hydrolase domain-containing protein</fullName>
    </recommendedName>
</protein>
<evidence type="ECO:0000313" key="8">
    <source>
        <dbReference type="EMBL" id="KIL65633.1"/>
    </source>
</evidence>
<feature type="domain" description="Nudix hydrolase" evidence="7">
    <location>
        <begin position="6"/>
        <end position="193"/>
    </location>
</feature>
<dbReference type="OrthoDB" id="1695362at2759"/>